<dbReference type="AlphaFoldDB" id="A0A5J4TAI5"/>
<name>A0A5J4TAI5_9EUKA</name>
<accession>A0A5J4TAI5</accession>
<organism evidence="1 2">
    <name type="scientific">Streblomastix strix</name>
    <dbReference type="NCBI Taxonomy" id="222440"/>
    <lineage>
        <taxon>Eukaryota</taxon>
        <taxon>Metamonada</taxon>
        <taxon>Preaxostyla</taxon>
        <taxon>Oxymonadida</taxon>
        <taxon>Streblomastigidae</taxon>
        <taxon>Streblomastix</taxon>
    </lineage>
</organism>
<reference evidence="1 2" key="1">
    <citation type="submission" date="2019-03" db="EMBL/GenBank/DDBJ databases">
        <title>Single cell metagenomics reveals metabolic interactions within the superorganism composed of flagellate Streblomastix strix and complex community of Bacteroidetes bacteria on its surface.</title>
        <authorList>
            <person name="Treitli S.C."/>
            <person name="Kolisko M."/>
            <person name="Husnik F."/>
            <person name="Keeling P."/>
            <person name="Hampl V."/>
        </authorList>
    </citation>
    <scope>NUCLEOTIDE SEQUENCE [LARGE SCALE GENOMIC DNA]</scope>
    <source>
        <strain evidence="1">ST1C</strain>
    </source>
</reference>
<sequence length="124" mass="13992">TDLMASGPDKLKNIELLFRNWSLGYQYTKQFTQMGCTADLITKLSIEQITDIGLKYLMCSISPVTLSIKNYAVTEVTANMNGYKAIDVCIQKVRELYANRPFVVPSQRVEAKINQSYAVSQTLK</sequence>
<gene>
    <name evidence="1" type="ORF">EZS28_049560</name>
</gene>
<evidence type="ECO:0000313" key="2">
    <source>
        <dbReference type="Proteomes" id="UP000324800"/>
    </source>
</evidence>
<evidence type="ECO:0000313" key="1">
    <source>
        <dbReference type="EMBL" id="KAA6354912.1"/>
    </source>
</evidence>
<proteinExistence type="predicted"/>
<dbReference type="Proteomes" id="UP000324800">
    <property type="component" value="Unassembled WGS sequence"/>
</dbReference>
<dbReference type="EMBL" id="SNRW01035490">
    <property type="protein sequence ID" value="KAA6354912.1"/>
    <property type="molecule type" value="Genomic_DNA"/>
</dbReference>
<feature type="non-terminal residue" evidence="1">
    <location>
        <position position="1"/>
    </location>
</feature>
<comment type="caution">
    <text evidence="1">The sequence shown here is derived from an EMBL/GenBank/DDBJ whole genome shotgun (WGS) entry which is preliminary data.</text>
</comment>
<protein>
    <submittedName>
        <fullName evidence="1">Uncharacterized protein</fullName>
    </submittedName>
</protein>